<dbReference type="RefSeq" id="XP_016265396.1">
    <property type="nucleotide sequence ID" value="XM_016404391.1"/>
</dbReference>
<reference evidence="3 4" key="1">
    <citation type="submission" date="2015-01" db="EMBL/GenBank/DDBJ databases">
        <title>The Genome Sequence of Exophiala oligosperma CBS72588.</title>
        <authorList>
            <consortium name="The Broad Institute Genomics Platform"/>
            <person name="Cuomo C."/>
            <person name="de Hoog S."/>
            <person name="Gorbushina A."/>
            <person name="Stielow B."/>
            <person name="Teixiera M."/>
            <person name="Abouelleil A."/>
            <person name="Chapman S.B."/>
            <person name="Priest M."/>
            <person name="Young S.K."/>
            <person name="Wortman J."/>
            <person name="Nusbaum C."/>
            <person name="Birren B."/>
        </authorList>
    </citation>
    <scope>NUCLEOTIDE SEQUENCE [LARGE SCALE GENOMIC DNA]</scope>
    <source>
        <strain evidence="3 4">CBS 72588</strain>
    </source>
</reference>
<keyword evidence="2" id="KW-0812">Transmembrane</keyword>
<dbReference type="EMBL" id="KN847334">
    <property type="protein sequence ID" value="KIW45180.1"/>
    <property type="molecule type" value="Genomic_DNA"/>
</dbReference>
<gene>
    <name evidence="3" type="ORF">PV06_03583</name>
</gene>
<keyword evidence="2" id="KW-0472">Membrane</keyword>
<evidence type="ECO:0000256" key="2">
    <source>
        <dbReference type="SAM" id="Phobius"/>
    </source>
</evidence>
<name>A0A0D2DRX8_9EURO</name>
<dbReference type="VEuPathDB" id="FungiDB:PV06_03583"/>
<feature type="transmembrane region" description="Helical" evidence="2">
    <location>
        <begin position="12"/>
        <end position="33"/>
    </location>
</feature>
<evidence type="ECO:0000313" key="4">
    <source>
        <dbReference type="Proteomes" id="UP000053342"/>
    </source>
</evidence>
<dbReference type="GeneID" id="27355657"/>
<keyword evidence="2" id="KW-1133">Transmembrane helix</keyword>
<sequence length="102" mass="11311">MGDVGCWVHLRGVLGGFLLSLVWCVVMMGGIGFGREQQPHSPFSFFLFPVAKTPESAIPQKKGVRKNPNGSNPPQKEGQSERKKHSWPLSLAYFFLCHITLA</sequence>
<dbReference type="Proteomes" id="UP000053342">
    <property type="component" value="Unassembled WGS sequence"/>
</dbReference>
<accession>A0A0D2DRX8</accession>
<dbReference type="AlphaFoldDB" id="A0A0D2DRX8"/>
<dbReference type="HOGENOM" id="CLU_2277506_0_0_1"/>
<keyword evidence="4" id="KW-1185">Reference proteome</keyword>
<evidence type="ECO:0000313" key="3">
    <source>
        <dbReference type="EMBL" id="KIW45180.1"/>
    </source>
</evidence>
<protein>
    <submittedName>
        <fullName evidence="3">Uncharacterized protein</fullName>
    </submittedName>
</protein>
<proteinExistence type="predicted"/>
<organism evidence="3 4">
    <name type="scientific">Exophiala oligosperma</name>
    <dbReference type="NCBI Taxonomy" id="215243"/>
    <lineage>
        <taxon>Eukaryota</taxon>
        <taxon>Fungi</taxon>
        <taxon>Dikarya</taxon>
        <taxon>Ascomycota</taxon>
        <taxon>Pezizomycotina</taxon>
        <taxon>Eurotiomycetes</taxon>
        <taxon>Chaetothyriomycetidae</taxon>
        <taxon>Chaetothyriales</taxon>
        <taxon>Herpotrichiellaceae</taxon>
        <taxon>Exophiala</taxon>
    </lineage>
</organism>
<feature type="region of interest" description="Disordered" evidence="1">
    <location>
        <begin position="57"/>
        <end position="84"/>
    </location>
</feature>
<evidence type="ECO:0000256" key="1">
    <source>
        <dbReference type="SAM" id="MobiDB-lite"/>
    </source>
</evidence>